<dbReference type="SUPFAM" id="SSF56784">
    <property type="entry name" value="HAD-like"/>
    <property type="match status" value="1"/>
</dbReference>
<dbReference type="Gene3D" id="3.40.630.30">
    <property type="match status" value="1"/>
</dbReference>
<dbReference type="Proteomes" id="UP000221538">
    <property type="component" value="Unassembled WGS sequence"/>
</dbReference>
<dbReference type="InterPro" id="IPR023214">
    <property type="entry name" value="HAD_sf"/>
</dbReference>
<proteinExistence type="predicted"/>
<reference evidence="1 2" key="2">
    <citation type="journal article" date="2013" name="Environ. Sci. Technol.">
        <title>The 4-tert-butylphenol-utilizing bacterium Sphingobium fuliginis OMI can degrade bisphenols via phenolic ring hydroxylation and meta-cleavage pathway.</title>
        <authorList>
            <person name="Ogata Y."/>
            <person name="Goda S."/>
            <person name="Toyama T."/>
            <person name="Sei K."/>
            <person name="Ike M."/>
        </authorList>
    </citation>
    <scope>NUCLEOTIDE SEQUENCE [LARGE SCALE GENOMIC DNA]</scope>
    <source>
        <strain evidence="1 2">OMI</strain>
    </source>
</reference>
<sequence>MTTQMGFAEMMQSLHAGSAALDYRKTGRLLREMEAQAGVHVALMGNVTLDLLTPFLRVEAAKVGQMSAFHVSPFGQYMQDLHGEALQRFDPHVIVLLLSAQAMRPDAFERFHQLSVEDRHRLRDDMMAEVEGWIDSAVMRTAATLMVANFPCPASALGVADLSSDYGEREFFLDLNLALLRAVRARPRAMMLDVVEAMGRVGTRQAVDRRMHYIAGLGWTDAMMREFGAVFAHALVGALGAARKCLVLDLDNSLWGGVVGEDGPHGIRVGRGDMVGEAFRAFQLRIKALKERGILLALCSKNNPEDVEEVFRLRDDMPLQLSDMAATAIGWDSKYTGIGKIARQLNIGLDALVFLDDNAAEIAAVRQYCPDVHAVLLPPDPSDYVDILDALPWFEKSRLTAEDRARTEHYALAAGRDALCASCDPMDYLRGLEMRAAIRDAGPADLLRVHQLFNKTNQFNLTTGRPTMGEVEAMMTDPAWQLIVADLRDRFGQLGTVAICALRREGAALHIRHFLMSCRAMGRGLEHAVMNDVKRRFLESDAASLHGSHVPTAKNGPVRGFFDDQGFAAADGGDRTDYALCRADVAFRDCDWIMLETK</sequence>
<dbReference type="NCBIfam" id="TIGR01681">
    <property type="entry name" value="HAD-SF-IIIC"/>
    <property type="match status" value="1"/>
</dbReference>
<dbReference type="GO" id="GO:0016788">
    <property type="term" value="F:hydrolase activity, acting on ester bonds"/>
    <property type="evidence" value="ECO:0007669"/>
    <property type="project" value="UniProtKB-ARBA"/>
</dbReference>
<dbReference type="InterPro" id="IPR036412">
    <property type="entry name" value="HAD-like_sf"/>
</dbReference>
<dbReference type="EMBL" id="BEWI01000032">
    <property type="protein sequence ID" value="GAY23625.1"/>
    <property type="molecule type" value="Genomic_DNA"/>
</dbReference>
<evidence type="ECO:0000313" key="2">
    <source>
        <dbReference type="Proteomes" id="UP000221538"/>
    </source>
</evidence>
<evidence type="ECO:0008006" key="3">
    <source>
        <dbReference type="Google" id="ProtNLM"/>
    </source>
</evidence>
<reference evidence="1 2" key="1">
    <citation type="journal article" date="2013" name="Biodegradation">
        <title>Occurrence of 4-tert-butylphenol (4-t-BP) biodegradation in an aquatic sample caused by the presence of Spirodela polyrrhiza and isolation of a 4-t-BP-utilizing bacterium.</title>
        <authorList>
            <person name="Ogata Y."/>
            <person name="Toyama T."/>
            <person name="Yu N."/>
            <person name="Wang X."/>
            <person name="Sei K."/>
            <person name="Ike M."/>
        </authorList>
    </citation>
    <scope>NUCLEOTIDE SEQUENCE [LARGE SCALE GENOMIC DNA]</scope>
    <source>
        <strain evidence="1 2">OMI</strain>
    </source>
</reference>
<dbReference type="AlphaFoldDB" id="A0A292ZLC9"/>
<dbReference type="NCBIfam" id="TIGR01686">
    <property type="entry name" value="FkbH"/>
    <property type="match status" value="1"/>
</dbReference>
<gene>
    <name evidence="1" type="ORF">SFOMI_4203</name>
</gene>
<dbReference type="RefSeq" id="WP_099186501.1">
    <property type="nucleotide sequence ID" value="NZ_BEWI01000032.1"/>
</dbReference>
<dbReference type="InterPro" id="IPR016181">
    <property type="entry name" value="Acyl_CoA_acyltransferase"/>
</dbReference>
<dbReference type="Gene3D" id="3.40.50.1110">
    <property type="entry name" value="SGNH hydrolase"/>
    <property type="match status" value="1"/>
</dbReference>
<organism evidence="1 2">
    <name type="scientific">Sphingobium fuliginis (strain ATCC 27551)</name>
    <dbReference type="NCBI Taxonomy" id="336203"/>
    <lineage>
        <taxon>Bacteria</taxon>
        <taxon>Pseudomonadati</taxon>
        <taxon>Pseudomonadota</taxon>
        <taxon>Alphaproteobacteria</taxon>
        <taxon>Sphingomonadales</taxon>
        <taxon>Sphingomonadaceae</taxon>
        <taxon>Sphingobium</taxon>
    </lineage>
</organism>
<dbReference type="InterPro" id="IPR010033">
    <property type="entry name" value="HAD_SF_ppase_IIIC"/>
</dbReference>
<evidence type="ECO:0000313" key="1">
    <source>
        <dbReference type="EMBL" id="GAY23625.1"/>
    </source>
</evidence>
<dbReference type="InterPro" id="IPR036514">
    <property type="entry name" value="SGNH_hydro_sf"/>
</dbReference>
<accession>A0A292ZLC9</accession>
<protein>
    <recommendedName>
        <fullName evidence="3">HAD-IIIC family phosphatase</fullName>
    </recommendedName>
</protein>
<comment type="caution">
    <text evidence="1">The sequence shown here is derived from an EMBL/GenBank/DDBJ whole genome shotgun (WGS) entry which is preliminary data.</text>
</comment>
<dbReference type="InterPro" id="IPR010037">
    <property type="entry name" value="FkbH_domain"/>
</dbReference>
<dbReference type="Gene3D" id="3.40.50.1000">
    <property type="entry name" value="HAD superfamily/HAD-like"/>
    <property type="match status" value="1"/>
</dbReference>
<dbReference type="SUPFAM" id="SSF55729">
    <property type="entry name" value="Acyl-CoA N-acyltransferases (Nat)"/>
    <property type="match status" value="1"/>
</dbReference>
<name>A0A292ZLC9_SPHSA</name>